<dbReference type="STRING" id="312017.I7M2H5"/>
<keyword evidence="8" id="KW-1133">Transmembrane helix</keyword>
<organism evidence="9 10">
    <name type="scientific">Tetrahymena thermophila (strain SB210)</name>
    <dbReference type="NCBI Taxonomy" id="312017"/>
    <lineage>
        <taxon>Eukaryota</taxon>
        <taxon>Sar</taxon>
        <taxon>Alveolata</taxon>
        <taxon>Ciliophora</taxon>
        <taxon>Intramacronucleata</taxon>
        <taxon>Oligohymenophorea</taxon>
        <taxon>Hymenostomatida</taxon>
        <taxon>Tetrahymenina</taxon>
        <taxon>Tetrahymenidae</taxon>
        <taxon>Tetrahymena</taxon>
    </lineage>
</organism>
<evidence type="ECO:0000256" key="4">
    <source>
        <dbReference type="ARBA" id="ARBA00022737"/>
    </source>
</evidence>
<evidence type="ECO:0000256" key="7">
    <source>
        <dbReference type="RuleBase" id="RU000488"/>
    </source>
</evidence>
<name>I7M2H5_TETTS</name>
<keyword evidence="3 6" id="KW-0812">Transmembrane</keyword>
<accession>I7M2H5</accession>
<dbReference type="GeneID" id="7833801"/>
<feature type="transmembrane region" description="Helical" evidence="8">
    <location>
        <begin position="225"/>
        <end position="246"/>
    </location>
</feature>
<evidence type="ECO:0000256" key="1">
    <source>
        <dbReference type="ARBA" id="ARBA00004141"/>
    </source>
</evidence>
<evidence type="ECO:0000313" key="9">
    <source>
        <dbReference type="EMBL" id="EAS00401.1"/>
    </source>
</evidence>
<dbReference type="OMA" id="NTRLAYH"/>
<comment type="subcellular location">
    <subcellularLocation>
        <location evidence="1">Membrane</location>
        <topology evidence="1">Multi-pass membrane protein</topology>
    </subcellularLocation>
</comment>
<protein>
    <submittedName>
        <fullName evidence="9">Carrier protein</fullName>
    </submittedName>
</protein>
<dbReference type="EMBL" id="GG662621">
    <property type="protein sequence ID" value="EAS00401.1"/>
    <property type="molecule type" value="Genomic_DNA"/>
</dbReference>
<evidence type="ECO:0000256" key="8">
    <source>
        <dbReference type="SAM" id="Phobius"/>
    </source>
</evidence>
<dbReference type="SUPFAM" id="SSF103506">
    <property type="entry name" value="Mitochondrial carrier"/>
    <property type="match status" value="1"/>
</dbReference>
<sequence>MIPDAFNNSFYPNKQKYTFWRYTISSFVAHAITRTVLAPIERLKILFQTQKIMRVLEQDRYTSYLSAIRRIYSEQGFLSFWRGNGTNIYRVIPTNMIKFATFIHFKEEIFPKGEYRYSGLDLISRHFLCGMSSVFFIQMFCYPYDVIRTRQICDQTKAFETRMYGGTWDTMRKLLRTEKYKSLYKAFWINYFCGAPYLALAYTFYEHIRSLYHPSVPEDQQPPQNMLFKLMGAGGLAAAGASIITYPLDTIRRRMMVNGGIGFEREYKNVFDCVKKIAQNEGMKGYYGGFFANLVKVVPALGLQFSVFDNTRMLIFE</sequence>
<dbReference type="PROSITE" id="PS50920">
    <property type="entry name" value="SOLCAR"/>
    <property type="match status" value="3"/>
</dbReference>
<evidence type="ECO:0000256" key="2">
    <source>
        <dbReference type="ARBA" id="ARBA00022448"/>
    </source>
</evidence>
<dbReference type="eggNOG" id="KOG0752">
    <property type="taxonomic scope" value="Eukaryota"/>
</dbReference>
<dbReference type="InterPro" id="IPR018108">
    <property type="entry name" value="MCP_transmembrane"/>
</dbReference>
<evidence type="ECO:0000256" key="3">
    <source>
        <dbReference type="ARBA" id="ARBA00022692"/>
    </source>
</evidence>
<dbReference type="PRINTS" id="PR00926">
    <property type="entry name" value="MITOCARRIER"/>
</dbReference>
<evidence type="ECO:0000313" key="10">
    <source>
        <dbReference type="Proteomes" id="UP000009168"/>
    </source>
</evidence>
<feature type="repeat" description="Solcar" evidence="6">
    <location>
        <begin position="224"/>
        <end position="314"/>
    </location>
</feature>
<feature type="repeat" description="Solcar" evidence="6">
    <location>
        <begin position="17"/>
        <end position="108"/>
    </location>
</feature>
<dbReference type="OrthoDB" id="311638at2759"/>
<dbReference type="Gene3D" id="1.50.40.10">
    <property type="entry name" value="Mitochondrial carrier domain"/>
    <property type="match status" value="1"/>
</dbReference>
<comment type="similarity">
    <text evidence="7">Belongs to the mitochondrial carrier (TC 2.A.29) family.</text>
</comment>
<dbReference type="InterPro" id="IPR002067">
    <property type="entry name" value="MCP"/>
</dbReference>
<dbReference type="GO" id="GO:0055085">
    <property type="term" value="P:transmembrane transport"/>
    <property type="evidence" value="ECO:0007669"/>
    <property type="project" value="InterPro"/>
</dbReference>
<keyword evidence="5 6" id="KW-0472">Membrane</keyword>
<feature type="transmembrane region" description="Helical" evidence="8">
    <location>
        <begin position="182"/>
        <end position="205"/>
    </location>
</feature>
<dbReference type="Pfam" id="PF00153">
    <property type="entry name" value="Mito_carr"/>
    <property type="match status" value="3"/>
</dbReference>
<dbReference type="InterPro" id="IPR023395">
    <property type="entry name" value="MCP_dom_sf"/>
</dbReference>
<dbReference type="AlphaFoldDB" id="I7M2H5"/>
<dbReference type="InParanoid" id="I7M2H5"/>
<dbReference type="PANTHER" id="PTHR24089">
    <property type="entry name" value="SOLUTE CARRIER FAMILY 25"/>
    <property type="match status" value="1"/>
</dbReference>
<dbReference type="KEGG" id="tet:TTHERM_00220740"/>
<dbReference type="RefSeq" id="XP_001020646.1">
    <property type="nucleotide sequence ID" value="XM_001020646.1"/>
</dbReference>
<evidence type="ECO:0000256" key="6">
    <source>
        <dbReference type="PROSITE-ProRule" id="PRU00282"/>
    </source>
</evidence>
<keyword evidence="2 7" id="KW-0813">Transport</keyword>
<evidence type="ECO:0000256" key="5">
    <source>
        <dbReference type="ARBA" id="ARBA00023136"/>
    </source>
</evidence>
<gene>
    <name evidence="9" type="ORF">TTHERM_00220740</name>
</gene>
<dbReference type="HOGENOM" id="CLU_015166_10_3_1"/>
<dbReference type="Proteomes" id="UP000009168">
    <property type="component" value="Unassembled WGS sequence"/>
</dbReference>
<feature type="repeat" description="Solcar" evidence="6">
    <location>
        <begin position="121"/>
        <end position="211"/>
    </location>
</feature>
<dbReference type="GO" id="GO:0016020">
    <property type="term" value="C:membrane"/>
    <property type="evidence" value="ECO:0007669"/>
    <property type="project" value="UniProtKB-SubCell"/>
</dbReference>
<keyword evidence="4" id="KW-0677">Repeat</keyword>
<reference evidence="10" key="1">
    <citation type="journal article" date="2006" name="PLoS Biol.">
        <title>Macronuclear genome sequence of the ciliate Tetrahymena thermophila, a model eukaryote.</title>
        <authorList>
            <person name="Eisen J.A."/>
            <person name="Coyne R.S."/>
            <person name="Wu M."/>
            <person name="Wu D."/>
            <person name="Thiagarajan M."/>
            <person name="Wortman J.R."/>
            <person name="Badger J.H."/>
            <person name="Ren Q."/>
            <person name="Amedeo P."/>
            <person name="Jones K.M."/>
            <person name="Tallon L.J."/>
            <person name="Delcher A.L."/>
            <person name="Salzberg S.L."/>
            <person name="Silva J.C."/>
            <person name="Haas B.J."/>
            <person name="Majoros W.H."/>
            <person name="Farzad M."/>
            <person name="Carlton J.M."/>
            <person name="Smith R.K. Jr."/>
            <person name="Garg J."/>
            <person name="Pearlman R.E."/>
            <person name="Karrer K.M."/>
            <person name="Sun L."/>
            <person name="Manning G."/>
            <person name="Elde N.C."/>
            <person name="Turkewitz A.P."/>
            <person name="Asai D.J."/>
            <person name="Wilkes D.E."/>
            <person name="Wang Y."/>
            <person name="Cai H."/>
            <person name="Collins K."/>
            <person name="Stewart B.A."/>
            <person name="Lee S.R."/>
            <person name="Wilamowska K."/>
            <person name="Weinberg Z."/>
            <person name="Ruzzo W.L."/>
            <person name="Wloga D."/>
            <person name="Gaertig J."/>
            <person name="Frankel J."/>
            <person name="Tsao C.-C."/>
            <person name="Gorovsky M.A."/>
            <person name="Keeling P.J."/>
            <person name="Waller R.F."/>
            <person name="Patron N.J."/>
            <person name="Cherry J.M."/>
            <person name="Stover N.A."/>
            <person name="Krieger C.J."/>
            <person name="del Toro C."/>
            <person name="Ryder H.F."/>
            <person name="Williamson S.C."/>
            <person name="Barbeau R.A."/>
            <person name="Hamilton E.P."/>
            <person name="Orias E."/>
        </authorList>
    </citation>
    <scope>NUCLEOTIDE SEQUENCE [LARGE SCALE GENOMIC DNA]</scope>
    <source>
        <strain evidence="10">SB210</strain>
    </source>
</reference>
<keyword evidence="10" id="KW-1185">Reference proteome</keyword>
<proteinExistence type="inferred from homology"/>